<evidence type="ECO:0000256" key="2">
    <source>
        <dbReference type="ARBA" id="ARBA00006678"/>
    </source>
</evidence>
<gene>
    <name evidence="7" type="ORF">X975_09914</name>
</gene>
<dbReference type="GO" id="GO:0003723">
    <property type="term" value="F:RNA binding"/>
    <property type="evidence" value="ECO:0007669"/>
    <property type="project" value="TreeGrafter"/>
</dbReference>
<dbReference type="PANTHER" id="PTHR11953:SF1">
    <property type="entry name" value="EXOSOME COMPLEX COMPONENT RRP46"/>
    <property type="match status" value="1"/>
</dbReference>
<dbReference type="GO" id="GO:0016075">
    <property type="term" value="P:rRNA catabolic process"/>
    <property type="evidence" value="ECO:0007669"/>
    <property type="project" value="TreeGrafter"/>
</dbReference>
<keyword evidence="3" id="KW-0698">rRNA processing</keyword>
<evidence type="ECO:0000259" key="6">
    <source>
        <dbReference type="Pfam" id="PF01138"/>
    </source>
</evidence>
<protein>
    <submittedName>
        <fullName evidence="7">Exosome complex component RRP46</fullName>
    </submittedName>
</protein>
<reference evidence="7 8" key="1">
    <citation type="submission" date="2013-11" db="EMBL/GenBank/DDBJ databases">
        <title>Genome sequencing of Stegodyphus mimosarum.</title>
        <authorList>
            <person name="Bechsgaard J."/>
        </authorList>
    </citation>
    <scope>NUCLEOTIDE SEQUENCE [LARGE SCALE GENOMIC DNA]</scope>
</reference>
<evidence type="ECO:0000313" key="7">
    <source>
        <dbReference type="EMBL" id="KFM61210.1"/>
    </source>
</evidence>
<dbReference type="Gene3D" id="3.30.230.70">
    <property type="entry name" value="GHMP Kinase, N-terminal domain"/>
    <property type="match status" value="1"/>
</dbReference>
<evidence type="ECO:0000313" key="8">
    <source>
        <dbReference type="Proteomes" id="UP000054359"/>
    </source>
</evidence>
<dbReference type="Pfam" id="PF01138">
    <property type="entry name" value="RNase_PH"/>
    <property type="match status" value="1"/>
</dbReference>
<feature type="domain" description="Exoribonuclease phosphorolytic" evidence="6">
    <location>
        <begin position="2"/>
        <end position="117"/>
    </location>
</feature>
<dbReference type="CDD" id="cd11372">
    <property type="entry name" value="RNase_PH_RRP46"/>
    <property type="match status" value="1"/>
</dbReference>
<dbReference type="AlphaFoldDB" id="A0A087T7X1"/>
<comment type="subcellular location">
    <subcellularLocation>
        <location evidence="1">Nucleus</location>
    </subcellularLocation>
</comment>
<dbReference type="GO" id="GO:0000177">
    <property type="term" value="C:cytoplasmic exosome (RNase complex)"/>
    <property type="evidence" value="ECO:0007669"/>
    <property type="project" value="TreeGrafter"/>
</dbReference>
<feature type="non-terminal residue" evidence="7">
    <location>
        <position position="145"/>
    </location>
</feature>
<accession>A0A087T7X1</accession>
<keyword evidence="5" id="KW-0539">Nucleus</keyword>
<dbReference type="SUPFAM" id="SSF54211">
    <property type="entry name" value="Ribosomal protein S5 domain 2-like"/>
    <property type="match status" value="1"/>
</dbReference>
<dbReference type="InterPro" id="IPR020568">
    <property type="entry name" value="Ribosomal_Su5_D2-typ_SF"/>
</dbReference>
<keyword evidence="4" id="KW-0271">Exosome</keyword>
<dbReference type="GO" id="GO:0034475">
    <property type="term" value="P:U4 snRNA 3'-end processing"/>
    <property type="evidence" value="ECO:0007669"/>
    <property type="project" value="TreeGrafter"/>
</dbReference>
<dbReference type="InterPro" id="IPR050080">
    <property type="entry name" value="RNase_PH"/>
</dbReference>
<dbReference type="InterPro" id="IPR001247">
    <property type="entry name" value="ExoRNase_PH_dom1"/>
</dbReference>
<dbReference type="InterPro" id="IPR027408">
    <property type="entry name" value="PNPase/RNase_PH_dom_sf"/>
</dbReference>
<comment type="similarity">
    <text evidence="2">Belongs to the RNase PH family.</text>
</comment>
<name>A0A087T7X1_STEMI</name>
<dbReference type="GO" id="GO:0006364">
    <property type="term" value="P:rRNA processing"/>
    <property type="evidence" value="ECO:0007669"/>
    <property type="project" value="UniProtKB-KW"/>
</dbReference>
<dbReference type="EMBL" id="KK113855">
    <property type="protein sequence ID" value="KFM61210.1"/>
    <property type="molecule type" value="Genomic_DNA"/>
</dbReference>
<dbReference type="PANTHER" id="PTHR11953">
    <property type="entry name" value="EXOSOME COMPLEX COMPONENT"/>
    <property type="match status" value="1"/>
</dbReference>
<dbReference type="STRING" id="407821.A0A087T7X1"/>
<evidence type="ECO:0000256" key="3">
    <source>
        <dbReference type="ARBA" id="ARBA00022552"/>
    </source>
</evidence>
<evidence type="ECO:0000256" key="4">
    <source>
        <dbReference type="ARBA" id="ARBA00022835"/>
    </source>
</evidence>
<dbReference type="GO" id="GO:0005730">
    <property type="term" value="C:nucleolus"/>
    <property type="evidence" value="ECO:0007669"/>
    <property type="project" value="TreeGrafter"/>
</dbReference>
<dbReference type="Proteomes" id="UP000054359">
    <property type="component" value="Unassembled WGS sequence"/>
</dbReference>
<dbReference type="GO" id="GO:0000176">
    <property type="term" value="C:nuclear exosome (RNase complex)"/>
    <property type="evidence" value="ECO:0007669"/>
    <property type="project" value="TreeGrafter"/>
</dbReference>
<dbReference type="OMA" id="IRNTVEP"/>
<organism evidence="7 8">
    <name type="scientific">Stegodyphus mimosarum</name>
    <name type="common">African social velvet spider</name>
    <dbReference type="NCBI Taxonomy" id="407821"/>
    <lineage>
        <taxon>Eukaryota</taxon>
        <taxon>Metazoa</taxon>
        <taxon>Ecdysozoa</taxon>
        <taxon>Arthropoda</taxon>
        <taxon>Chelicerata</taxon>
        <taxon>Arachnida</taxon>
        <taxon>Araneae</taxon>
        <taxon>Araneomorphae</taxon>
        <taxon>Entelegynae</taxon>
        <taxon>Eresoidea</taxon>
        <taxon>Eresidae</taxon>
        <taxon>Stegodyphus</taxon>
    </lineage>
</organism>
<sequence>MLSVQFSNLSRSDGSALLAVGDTVVQAAVYGPTEIKVSKELCDKAVIEVNFKPKVGQSDSEERMMEAFIRNTVEPVILTALHPRTSINIIIQEIQDAGNMLACSINAACMALLDAGIALKGVVAAVCIASMEDKLVPFPSVKEIK</sequence>
<dbReference type="GO" id="GO:0071051">
    <property type="term" value="P:poly(A)-dependent snoRNA 3'-end processing"/>
    <property type="evidence" value="ECO:0007669"/>
    <property type="project" value="TreeGrafter"/>
</dbReference>
<evidence type="ECO:0000256" key="1">
    <source>
        <dbReference type="ARBA" id="ARBA00004123"/>
    </source>
</evidence>
<dbReference type="OrthoDB" id="27298at2759"/>
<dbReference type="GO" id="GO:0071028">
    <property type="term" value="P:nuclear mRNA surveillance"/>
    <property type="evidence" value="ECO:0007669"/>
    <property type="project" value="TreeGrafter"/>
</dbReference>
<evidence type="ECO:0000256" key="5">
    <source>
        <dbReference type="ARBA" id="ARBA00023242"/>
    </source>
</evidence>
<keyword evidence="8" id="KW-1185">Reference proteome</keyword>
<proteinExistence type="inferred from homology"/>